<dbReference type="Pfam" id="PF01522">
    <property type="entry name" value="Polysacc_deac_1"/>
    <property type="match status" value="1"/>
</dbReference>
<dbReference type="InterPro" id="IPR011330">
    <property type="entry name" value="Glyco_hydro/deAcase_b/a-brl"/>
</dbReference>
<evidence type="ECO:0000256" key="1">
    <source>
        <dbReference type="ARBA" id="ARBA00004613"/>
    </source>
</evidence>
<comment type="subcellular location">
    <subcellularLocation>
        <location evidence="1">Secreted</location>
    </subcellularLocation>
</comment>
<feature type="domain" description="NodB homology" evidence="3">
    <location>
        <begin position="42"/>
        <end position="219"/>
    </location>
</feature>
<reference evidence="5" key="1">
    <citation type="journal article" date="2019" name="Int. J. Syst. Evol. Microbiol.">
        <title>The Global Catalogue of Microorganisms (GCM) 10K type strain sequencing project: providing services to taxonomists for standard genome sequencing and annotation.</title>
        <authorList>
            <consortium name="The Broad Institute Genomics Platform"/>
            <consortium name="The Broad Institute Genome Sequencing Center for Infectious Disease"/>
            <person name="Wu L."/>
            <person name="Ma J."/>
        </authorList>
    </citation>
    <scope>NUCLEOTIDE SEQUENCE [LARGE SCALE GENOMIC DNA]</scope>
    <source>
        <strain evidence="5">CGMCC 4.7643</strain>
    </source>
</reference>
<dbReference type="Gene3D" id="3.20.20.370">
    <property type="entry name" value="Glycoside hydrolase/deacetylase"/>
    <property type="match status" value="1"/>
</dbReference>
<dbReference type="InterPro" id="IPR051398">
    <property type="entry name" value="Polysacch_Deacetylase"/>
</dbReference>
<dbReference type="PANTHER" id="PTHR34216">
    <property type="match status" value="1"/>
</dbReference>
<dbReference type="RefSeq" id="WP_345396383.1">
    <property type="nucleotide sequence ID" value="NZ_BAABHG010000008.1"/>
</dbReference>
<comment type="caution">
    <text evidence="4">The sequence shown here is derived from an EMBL/GenBank/DDBJ whole genome shotgun (WGS) entry which is preliminary data.</text>
</comment>
<evidence type="ECO:0000259" key="3">
    <source>
        <dbReference type="PROSITE" id="PS51677"/>
    </source>
</evidence>
<keyword evidence="5" id="KW-1185">Reference proteome</keyword>
<organism evidence="4 5">
    <name type="scientific">Amycolatopsis samaneae</name>
    <dbReference type="NCBI Taxonomy" id="664691"/>
    <lineage>
        <taxon>Bacteria</taxon>
        <taxon>Bacillati</taxon>
        <taxon>Actinomycetota</taxon>
        <taxon>Actinomycetes</taxon>
        <taxon>Pseudonocardiales</taxon>
        <taxon>Pseudonocardiaceae</taxon>
        <taxon>Amycolatopsis</taxon>
    </lineage>
</organism>
<protein>
    <submittedName>
        <fullName evidence="4">Polysaccharide deacetylase family protein</fullName>
        <ecNumber evidence="4">3.-.-.-</ecNumber>
    </submittedName>
</protein>
<name>A0ABW5GDU8_9PSEU</name>
<dbReference type="GO" id="GO:0016787">
    <property type="term" value="F:hydrolase activity"/>
    <property type="evidence" value="ECO:0007669"/>
    <property type="project" value="UniProtKB-KW"/>
</dbReference>
<dbReference type="SUPFAM" id="SSF88713">
    <property type="entry name" value="Glycoside hydrolase/deacetylase"/>
    <property type="match status" value="1"/>
</dbReference>
<evidence type="ECO:0000256" key="2">
    <source>
        <dbReference type="ARBA" id="ARBA00022729"/>
    </source>
</evidence>
<dbReference type="PANTHER" id="PTHR34216:SF3">
    <property type="entry name" value="POLY-BETA-1,6-N-ACETYL-D-GLUCOSAMINE N-DEACETYLASE"/>
    <property type="match status" value="1"/>
</dbReference>
<proteinExistence type="predicted"/>
<sequence>MAVNLAVHGIGRPERQLDPGENERWVTVEQFEQLLDTVAGRDDVHLSFDDGNSSDVEIALPKLVERGLSAEFFPLAGKLGERGYVDSDGVRELVRAGMTIGSHGWEHSDWRRLDDRRAQRELEAAPRRLGELSGTPVRRFSLPYGAYDRRVLGRLRAAGASRVYTSDGVPARSDSWLQARTEVRHDLDQRWLDDVVAGAGSVYRRAGRWAARWVRRVTR</sequence>
<keyword evidence="2" id="KW-0732">Signal</keyword>
<accession>A0ABW5GDU8</accession>
<evidence type="ECO:0000313" key="5">
    <source>
        <dbReference type="Proteomes" id="UP001597419"/>
    </source>
</evidence>
<dbReference type="EC" id="3.-.-.-" evidence="4"/>
<dbReference type="PROSITE" id="PS51677">
    <property type="entry name" value="NODB"/>
    <property type="match status" value="1"/>
</dbReference>
<dbReference type="CDD" id="cd10918">
    <property type="entry name" value="CE4_NodB_like_5s_6s"/>
    <property type="match status" value="1"/>
</dbReference>
<gene>
    <name evidence="4" type="ORF">ACFSYJ_12070</name>
</gene>
<dbReference type="Proteomes" id="UP001597419">
    <property type="component" value="Unassembled WGS sequence"/>
</dbReference>
<dbReference type="InterPro" id="IPR002509">
    <property type="entry name" value="NODB_dom"/>
</dbReference>
<keyword evidence="4" id="KW-0378">Hydrolase</keyword>
<dbReference type="EMBL" id="JBHUKU010000006">
    <property type="protein sequence ID" value="MFD2459341.1"/>
    <property type="molecule type" value="Genomic_DNA"/>
</dbReference>
<evidence type="ECO:0000313" key="4">
    <source>
        <dbReference type="EMBL" id="MFD2459341.1"/>
    </source>
</evidence>